<name>A0AAW1XCP3_RUBAR</name>
<feature type="region of interest" description="Disordered" evidence="1">
    <location>
        <begin position="1"/>
        <end position="21"/>
    </location>
</feature>
<evidence type="ECO:0000313" key="3">
    <source>
        <dbReference type="Proteomes" id="UP001457282"/>
    </source>
</evidence>
<keyword evidence="3" id="KW-1185">Reference proteome</keyword>
<proteinExistence type="predicted"/>
<reference evidence="2 3" key="1">
    <citation type="journal article" date="2023" name="G3 (Bethesda)">
        <title>A chromosome-length genome assembly and annotation of blackberry (Rubus argutus, cv. 'Hillquist').</title>
        <authorList>
            <person name="Bruna T."/>
            <person name="Aryal R."/>
            <person name="Dudchenko O."/>
            <person name="Sargent D.J."/>
            <person name="Mead D."/>
            <person name="Buti M."/>
            <person name="Cavallini A."/>
            <person name="Hytonen T."/>
            <person name="Andres J."/>
            <person name="Pham M."/>
            <person name="Weisz D."/>
            <person name="Mascagni F."/>
            <person name="Usai G."/>
            <person name="Natali L."/>
            <person name="Bassil N."/>
            <person name="Fernandez G.E."/>
            <person name="Lomsadze A."/>
            <person name="Armour M."/>
            <person name="Olukolu B."/>
            <person name="Poorten T."/>
            <person name="Britton C."/>
            <person name="Davik J."/>
            <person name="Ashrafi H."/>
            <person name="Aiden E.L."/>
            <person name="Borodovsky M."/>
            <person name="Worthington M."/>
        </authorList>
    </citation>
    <scope>NUCLEOTIDE SEQUENCE [LARGE SCALE GENOMIC DNA]</scope>
    <source>
        <strain evidence="2">PI 553951</strain>
    </source>
</reference>
<dbReference type="Proteomes" id="UP001457282">
    <property type="component" value="Unassembled WGS sequence"/>
</dbReference>
<dbReference type="EMBL" id="JBEDUW010000004">
    <property type="protein sequence ID" value="KAK9933643.1"/>
    <property type="molecule type" value="Genomic_DNA"/>
</dbReference>
<protein>
    <submittedName>
        <fullName evidence="2">Uncharacterized protein</fullName>
    </submittedName>
</protein>
<sequence length="122" mass="13729">MAATTVAPQPSTTTPSKFNPKTVRKAVNALLKWQSSKLQTQNPNLLRLGRIHLPHPHPEENPPKGSRQRLQNPSPKSHSLRIYRLLFDIRRHGQVQAHQGPSLQAQIRLQGVRGQEEANGFI</sequence>
<gene>
    <name evidence="2" type="ORF">M0R45_020830</name>
</gene>
<evidence type="ECO:0000256" key="1">
    <source>
        <dbReference type="SAM" id="MobiDB-lite"/>
    </source>
</evidence>
<organism evidence="2 3">
    <name type="scientific">Rubus argutus</name>
    <name type="common">Southern blackberry</name>
    <dbReference type="NCBI Taxonomy" id="59490"/>
    <lineage>
        <taxon>Eukaryota</taxon>
        <taxon>Viridiplantae</taxon>
        <taxon>Streptophyta</taxon>
        <taxon>Embryophyta</taxon>
        <taxon>Tracheophyta</taxon>
        <taxon>Spermatophyta</taxon>
        <taxon>Magnoliopsida</taxon>
        <taxon>eudicotyledons</taxon>
        <taxon>Gunneridae</taxon>
        <taxon>Pentapetalae</taxon>
        <taxon>rosids</taxon>
        <taxon>fabids</taxon>
        <taxon>Rosales</taxon>
        <taxon>Rosaceae</taxon>
        <taxon>Rosoideae</taxon>
        <taxon>Rosoideae incertae sedis</taxon>
        <taxon>Rubus</taxon>
    </lineage>
</organism>
<dbReference type="AlphaFoldDB" id="A0AAW1XCP3"/>
<feature type="compositionally biased region" description="Polar residues" evidence="1">
    <location>
        <begin position="68"/>
        <end position="77"/>
    </location>
</feature>
<evidence type="ECO:0000313" key="2">
    <source>
        <dbReference type="EMBL" id="KAK9933643.1"/>
    </source>
</evidence>
<feature type="compositionally biased region" description="Polar residues" evidence="1">
    <location>
        <begin position="1"/>
        <end position="19"/>
    </location>
</feature>
<accession>A0AAW1XCP3</accession>
<comment type="caution">
    <text evidence="2">The sequence shown here is derived from an EMBL/GenBank/DDBJ whole genome shotgun (WGS) entry which is preliminary data.</text>
</comment>
<feature type="region of interest" description="Disordered" evidence="1">
    <location>
        <begin position="41"/>
        <end position="77"/>
    </location>
</feature>